<evidence type="ECO:0000256" key="1">
    <source>
        <dbReference type="ARBA" id="ARBA00022468"/>
    </source>
</evidence>
<dbReference type="PANTHER" id="PTHR24113">
    <property type="entry name" value="RAN GTPASE-ACTIVATING PROTEIN 1"/>
    <property type="match status" value="1"/>
</dbReference>
<organism evidence="4 5">
    <name type="scientific">Discostella pseudostelligera</name>
    <dbReference type="NCBI Taxonomy" id="259834"/>
    <lineage>
        <taxon>Eukaryota</taxon>
        <taxon>Sar</taxon>
        <taxon>Stramenopiles</taxon>
        <taxon>Ochrophyta</taxon>
        <taxon>Bacillariophyta</taxon>
        <taxon>Coscinodiscophyceae</taxon>
        <taxon>Thalassiosirophycidae</taxon>
        <taxon>Stephanodiscales</taxon>
        <taxon>Stephanodiscaceae</taxon>
        <taxon>Discostella</taxon>
    </lineage>
</organism>
<dbReference type="AlphaFoldDB" id="A0ABD3LYW6"/>
<evidence type="ECO:0000256" key="3">
    <source>
        <dbReference type="ARBA" id="ARBA00022737"/>
    </source>
</evidence>
<comment type="caution">
    <text evidence="4">The sequence shown here is derived from an EMBL/GenBank/DDBJ whole genome shotgun (WGS) entry which is preliminary data.</text>
</comment>
<accession>A0ABD3LYW6</accession>
<dbReference type="SUPFAM" id="SSF52047">
    <property type="entry name" value="RNI-like"/>
    <property type="match status" value="2"/>
</dbReference>
<name>A0ABD3LYW6_9STRA</name>
<dbReference type="GO" id="GO:0005096">
    <property type="term" value="F:GTPase activator activity"/>
    <property type="evidence" value="ECO:0007669"/>
    <property type="project" value="UniProtKB-KW"/>
</dbReference>
<keyword evidence="3" id="KW-0677">Repeat</keyword>
<dbReference type="EMBL" id="JALLBG020000286">
    <property type="protein sequence ID" value="KAL3756918.1"/>
    <property type="molecule type" value="Genomic_DNA"/>
</dbReference>
<keyword evidence="5" id="KW-1185">Reference proteome</keyword>
<keyword evidence="1" id="KW-0343">GTPase activation</keyword>
<dbReference type="Pfam" id="PF13516">
    <property type="entry name" value="LRR_6"/>
    <property type="match status" value="3"/>
</dbReference>
<dbReference type="SMART" id="SM00368">
    <property type="entry name" value="LRR_RI"/>
    <property type="match status" value="5"/>
</dbReference>
<evidence type="ECO:0000313" key="4">
    <source>
        <dbReference type="EMBL" id="KAL3756918.1"/>
    </source>
</evidence>
<protein>
    <submittedName>
        <fullName evidence="4">Uncharacterized protein</fullName>
    </submittedName>
</protein>
<gene>
    <name evidence="4" type="ORF">ACHAWU_005922</name>
</gene>
<evidence type="ECO:0000313" key="5">
    <source>
        <dbReference type="Proteomes" id="UP001530293"/>
    </source>
</evidence>
<dbReference type="Proteomes" id="UP001530293">
    <property type="component" value="Unassembled WGS sequence"/>
</dbReference>
<reference evidence="4 5" key="1">
    <citation type="submission" date="2024-10" db="EMBL/GenBank/DDBJ databases">
        <title>Updated reference genomes for cyclostephanoid diatoms.</title>
        <authorList>
            <person name="Roberts W.R."/>
            <person name="Alverson A.J."/>
        </authorList>
    </citation>
    <scope>NUCLEOTIDE SEQUENCE [LARGE SCALE GENOMIC DNA]</scope>
    <source>
        <strain evidence="4 5">AJA232-27</strain>
    </source>
</reference>
<sequence>MATVQVQPDDGSPQAAVAVGYQPPKVKCHPLDDETLSRILANDPDIAGLRFSAAQVTNADDADQVGRAISRSIHLRTLEIWGVLEDTNVFHSLFTWLAHNRSIEHIEFYRFDFSEIDIFRILAPFIEQNTNLRCIDLCSSNNVSNKIPPLISALSNLGMTSRLEKINLCRNNIGDTNAARLIKALNAMPGLHNLVELQLGENDIGRKGFEALCTLLKNPECRIRTLDLTHNCLGIENMGTLICGLAVNNSIKTLNLWSKHVTAACWHLFCIFLSSPRCSIENTTILGDLGDGSAASLGDALAVNQNMKSISIGCNEITPVGWREFSHGLGSSSALVDLKLDECNIGDAGALELFQALASNTTLNKFSLSFNQDITATGWVACFRALLGSQSALEEIKFVCNDEMDDEGANLLVNLLSKHMSTVRLLDVQHNTSITTNGWRAFTDVLLPTSKSKLKSLRIGDEDCNEIVIQINDDVILGFVTALASNNSLSEFNIGHVAISPSTLDALVTVLCNKTSIASVRNSNHTWNDFYYTSNDEAHCSDDELDSLLEMNKLEDKSEVVRRKLLMSCLLNEDTVGHVFGPMPATTLPSVVEWIGRDRLGFSAMYCLVQNIPSLLEYQDAQNSETLESPRKLRKVE</sequence>
<dbReference type="Gene3D" id="3.80.10.10">
    <property type="entry name" value="Ribonuclease Inhibitor"/>
    <property type="match status" value="2"/>
</dbReference>
<dbReference type="InterPro" id="IPR032675">
    <property type="entry name" value="LRR_dom_sf"/>
</dbReference>
<dbReference type="InterPro" id="IPR001611">
    <property type="entry name" value="Leu-rich_rpt"/>
</dbReference>
<proteinExistence type="predicted"/>
<evidence type="ECO:0000256" key="2">
    <source>
        <dbReference type="ARBA" id="ARBA00022614"/>
    </source>
</evidence>
<keyword evidence="2" id="KW-0433">Leucine-rich repeat</keyword>
<dbReference type="PANTHER" id="PTHR24113:SF12">
    <property type="entry name" value="RAN GTPASE-ACTIVATING PROTEIN 1"/>
    <property type="match status" value="1"/>
</dbReference>
<dbReference type="InterPro" id="IPR027038">
    <property type="entry name" value="RanGap"/>
</dbReference>